<keyword evidence="4" id="KW-0067">ATP-binding</keyword>
<sequence>MKQLGNEVLIWRQLRHPNIHQFLGVTNELFEPSYCIVSPWMANGDVMSYSRTKDAGLVVKVALMSEISQGLRYLHEQYPPIVHSDIKGINVLISDDGHCRITDFGLSTIENDLPEGRVRQTTSQAAVRGSVPWFAPELMNPDNVESPNRTSRDIYALGCTIYELLTGSTPFCEKKMDFQIIMAVLNGCRPMRPENCPDLLWKIIEGCWAEDTVSRPSASEVKDQLGKMDVSVLCVHCASLKLPCDFGTDASSCESQRRSRGSMRLGEEIPTSESRRSKAPVSRDEHVSLGVAFATNREVEDDERGVTSVNFLDVEEVSNSSPPNHAPTPDKRPIPNQEPIPIKRNQDSSRSLLLQSLHSVTRFKNSPAPWQAAGLGSATNRQSEGKVKASIEEKPNMLRRLGSQVNFRKGRVSVAPSRPPLPPLAVDTDEPEKTLPSPRSRCTTPDGSLVRKSLVISVEGKPFTRLRLGNCIGRGQLGAVYRALDLNTGQMVAVKRIRLNGLTEEEVTRLMKEVELVKRMSHPSIVNYEGMARDADTLSIVLEYAENGSLGQILQAFGQLNERLVASYVVQILEGLHYLHTNDVIHYDLKAANILTMKNGNVKVSDFGVSLNMRSLEREIEDVTSTPNWMAPEVIELKGASPKSDIWSLACTIIELLAGRPPYGEIPNSMSVMSRIVEDDCPPIPSSFSPLLEDFLKQCFNKDPDKRPSADLLCEHQWLKQNRGAPEVLVRRLRLIIMDY</sequence>
<evidence type="ECO:0000256" key="2">
    <source>
        <dbReference type="ARBA" id="ARBA00022741"/>
    </source>
</evidence>
<dbReference type="PROSITE" id="PS00108">
    <property type="entry name" value="PROTEIN_KINASE_ST"/>
    <property type="match status" value="2"/>
</dbReference>
<evidence type="ECO:0000256" key="5">
    <source>
        <dbReference type="SAM" id="MobiDB-lite"/>
    </source>
</evidence>
<dbReference type="EMBL" id="JBAHYK010000957">
    <property type="protein sequence ID" value="KAL0570316.1"/>
    <property type="molecule type" value="Genomic_DNA"/>
</dbReference>
<keyword evidence="2" id="KW-0547">Nucleotide-binding</keyword>
<dbReference type="EC" id="2.7.11.1" evidence="7"/>
<dbReference type="Gene3D" id="1.10.510.10">
    <property type="entry name" value="Transferase(Phosphotransferase) domain 1"/>
    <property type="match status" value="2"/>
</dbReference>
<dbReference type="InterPro" id="IPR001245">
    <property type="entry name" value="Ser-Thr/Tyr_kinase_cat_dom"/>
</dbReference>
<keyword evidence="8" id="KW-1185">Reference proteome</keyword>
<feature type="region of interest" description="Disordered" evidence="5">
    <location>
        <begin position="253"/>
        <end position="285"/>
    </location>
</feature>
<evidence type="ECO:0000256" key="3">
    <source>
        <dbReference type="ARBA" id="ARBA00022777"/>
    </source>
</evidence>
<dbReference type="Pfam" id="PF07714">
    <property type="entry name" value="PK_Tyr_Ser-Thr"/>
    <property type="match status" value="1"/>
</dbReference>
<proteinExistence type="predicted"/>
<comment type="caution">
    <text evidence="7">The sequence shown here is derived from an EMBL/GenBank/DDBJ whole genome shotgun (WGS) entry which is preliminary data.</text>
</comment>
<feature type="compositionally biased region" description="Basic and acidic residues" evidence="5">
    <location>
        <begin position="273"/>
        <end position="285"/>
    </location>
</feature>
<evidence type="ECO:0000259" key="6">
    <source>
        <dbReference type="PROSITE" id="PS50011"/>
    </source>
</evidence>
<gene>
    <name evidence="7" type="primary">CDC15_4</name>
    <name evidence="7" type="ORF">V5O48_011654</name>
</gene>
<dbReference type="SMART" id="SM00220">
    <property type="entry name" value="S_TKc"/>
    <property type="match status" value="2"/>
</dbReference>
<dbReference type="InterPro" id="IPR008271">
    <property type="entry name" value="Ser/Thr_kinase_AS"/>
</dbReference>
<accession>A0ABR3F511</accession>
<dbReference type="InterPro" id="IPR011009">
    <property type="entry name" value="Kinase-like_dom_sf"/>
</dbReference>
<evidence type="ECO:0000313" key="7">
    <source>
        <dbReference type="EMBL" id="KAL0570316.1"/>
    </source>
</evidence>
<protein>
    <submittedName>
        <fullName evidence="7">Protein kinase of the Mitotic Exit Network</fullName>
        <ecNumber evidence="7">2.7.11.1</ecNumber>
    </submittedName>
</protein>
<evidence type="ECO:0000256" key="1">
    <source>
        <dbReference type="ARBA" id="ARBA00022679"/>
    </source>
</evidence>
<dbReference type="PANTHER" id="PTHR48016">
    <property type="entry name" value="MAP KINASE KINASE KINASE SSK2-RELATED-RELATED"/>
    <property type="match status" value="1"/>
</dbReference>
<keyword evidence="1 7" id="KW-0808">Transferase</keyword>
<dbReference type="PROSITE" id="PS50011">
    <property type="entry name" value="PROTEIN_KINASE_DOM"/>
    <property type="match status" value="2"/>
</dbReference>
<dbReference type="PANTHER" id="PTHR48016:SF4">
    <property type="entry name" value="PROTEIN KINASE DOMAIN-CONTAINING PROTEIN"/>
    <property type="match status" value="1"/>
</dbReference>
<dbReference type="CDD" id="cd06627">
    <property type="entry name" value="STKc_Cdc7_like"/>
    <property type="match status" value="1"/>
</dbReference>
<reference evidence="7 8" key="1">
    <citation type="submission" date="2024-02" db="EMBL/GenBank/DDBJ databases">
        <title>A draft genome for the cacao thread blight pathogen Marasmius crinis-equi.</title>
        <authorList>
            <person name="Cohen S.P."/>
            <person name="Baruah I.K."/>
            <person name="Amoako-Attah I."/>
            <person name="Bukari Y."/>
            <person name="Meinhardt L.W."/>
            <person name="Bailey B.A."/>
        </authorList>
    </citation>
    <scope>NUCLEOTIDE SEQUENCE [LARGE SCALE GENOMIC DNA]</scope>
    <source>
        <strain evidence="7 8">GH-76</strain>
    </source>
</reference>
<keyword evidence="3 7" id="KW-0418">Kinase</keyword>
<feature type="region of interest" description="Disordered" evidence="5">
    <location>
        <begin position="365"/>
        <end position="388"/>
    </location>
</feature>
<dbReference type="Pfam" id="PF00069">
    <property type="entry name" value="Pkinase"/>
    <property type="match status" value="1"/>
</dbReference>
<dbReference type="SUPFAM" id="SSF56112">
    <property type="entry name" value="Protein kinase-like (PK-like)"/>
    <property type="match status" value="2"/>
</dbReference>
<evidence type="ECO:0000313" key="8">
    <source>
        <dbReference type="Proteomes" id="UP001465976"/>
    </source>
</evidence>
<dbReference type="Proteomes" id="UP001465976">
    <property type="component" value="Unassembled WGS sequence"/>
</dbReference>
<dbReference type="InterPro" id="IPR050538">
    <property type="entry name" value="MAP_kinase_kinase_kinase"/>
</dbReference>
<dbReference type="GO" id="GO:0004674">
    <property type="term" value="F:protein serine/threonine kinase activity"/>
    <property type="evidence" value="ECO:0007669"/>
    <property type="project" value="UniProtKB-EC"/>
</dbReference>
<feature type="region of interest" description="Disordered" evidence="5">
    <location>
        <begin position="314"/>
        <end position="347"/>
    </location>
</feature>
<feature type="domain" description="Protein kinase" evidence="6">
    <location>
        <begin position="1"/>
        <end position="233"/>
    </location>
</feature>
<organism evidence="7 8">
    <name type="scientific">Marasmius crinis-equi</name>
    <dbReference type="NCBI Taxonomy" id="585013"/>
    <lineage>
        <taxon>Eukaryota</taxon>
        <taxon>Fungi</taxon>
        <taxon>Dikarya</taxon>
        <taxon>Basidiomycota</taxon>
        <taxon>Agaricomycotina</taxon>
        <taxon>Agaricomycetes</taxon>
        <taxon>Agaricomycetidae</taxon>
        <taxon>Agaricales</taxon>
        <taxon>Marasmiineae</taxon>
        <taxon>Marasmiaceae</taxon>
        <taxon>Marasmius</taxon>
    </lineage>
</organism>
<dbReference type="InterPro" id="IPR000719">
    <property type="entry name" value="Prot_kinase_dom"/>
</dbReference>
<feature type="region of interest" description="Disordered" evidence="5">
    <location>
        <begin position="411"/>
        <end position="446"/>
    </location>
</feature>
<evidence type="ECO:0000256" key="4">
    <source>
        <dbReference type="ARBA" id="ARBA00022840"/>
    </source>
</evidence>
<name>A0ABR3F511_9AGAR</name>
<feature type="domain" description="Protein kinase" evidence="6">
    <location>
        <begin position="466"/>
        <end position="719"/>
    </location>
</feature>